<dbReference type="EMBL" id="CAJOBB010000781">
    <property type="protein sequence ID" value="CAF3750234.1"/>
    <property type="molecule type" value="Genomic_DNA"/>
</dbReference>
<dbReference type="SUPFAM" id="SSF55797">
    <property type="entry name" value="PR-1-like"/>
    <property type="match status" value="1"/>
</dbReference>
<dbReference type="Pfam" id="PF00188">
    <property type="entry name" value="CAP"/>
    <property type="match status" value="1"/>
</dbReference>
<reference evidence="3" key="1">
    <citation type="submission" date="2021-02" db="EMBL/GenBank/DDBJ databases">
        <authorList>
            <person name="Nowell W R."/>
        </authorList>
    </citation>
    <scope>NUCLEOTIDE SEQUENCE</scope>
</reference>
<gene>
    <name evidence="3" type="ORF">KXQ929_LOCUS14194</name>
</gene>
<name>A0A818Y9T2_9BILA</name>
<evidence type="ECO:0000313" key="3">
    <source>
        <dbReference type="EMBL" id="CAF3750234.1"/>
    </source>
</evidence>
<dbReference type="AlphaFoldDB" id="A0A818Y9T2"/>
<organism evidence="3 4">
    <name type="scientific">Adineta steineri</name>
    <dbReference type="NCBI Taxonomy" id="433720"/>
    <lineage>
        <taxon>Eukaryota</taxon>
        <taxon>Metazoa</taxon>
        <taxon>Spiralia</taxon>
        <taxon>Gnathifera</taxon>
        <taxon>Rotifera</taxon>
        <taxon>Eurotatoria</taxon>
        <taxon>Bdelloidea</taxon>
        <taxon>Adinetida</taxon>
        <taxon>Adinetidae</taxon>
        <taxon>Adineta</taxon>
    </lineage>
</organism>
<evidence type="ECO:0000259" key="2">
    <source>
        <dbReference type="SMART" id="SM00198"/>
    </source>
</evidence>
<dbReference type="InterPro" id="IPR035940">
    <property type="entry name" value="CAP_sf"/>
</dbReference>
<evidence type="ECO:0000256" key="1">
    <source>
        <dbReference type="SAM" id="SignalP"/>
    </source>
</evidence>
<feature type="signal peptide" evidence="1">
    <location>
        <begin position="1"/>
        <end position="20"/>
    </location>
</feature>
<dbReference type="Gene3D" id="3.40.33.10">
    <property type="entry name" value="CAP"/>
    <property type="match status" value="1"/>
</dbReference>
<dbReference type="Proteomes" id="UP000663868">
    <property type="component" value="Unassembled WGS sequence"/>
</dbReference>
<dbReference type="InterPro" id="IPR014044">
    <property type="entry name" value="CAP_dom"/>
</dbReference>
<accession>A0A818Y9T2</accession>
<keyword evidence="1" id="KW-0732">Signal</keyword>
<comment type="caution">
    <text evidence="3">The sequence shown here is derived from an EMBL/GenBank/DDBJ whole genome shotgun (WGS) entry which is preliminary data.</text>
</comment>
<proteinExistence type="predicted"/>
<feature type="chain" id="PRO_5032539281" description="SCP domain-containing protein" evidence="1">
    <location>
        <begin position="21"/>
        <end position="292"/>
    </location>
</feature>
<dbReference type="PANTHER" id="PTHR10334">
    <property type="entry name" value="CYSTEINE-RICH SECRETORY PROTEIN-RELATED"/>
    <property type="match status" value="1"/>
</dbReference>
<evidence type="ECO:0000313" key="4">
    <source>
        <dbReference type="Proteomes" id="UP000663868"/>
    </source>
</evidence>
<dbReference type="InterPro" id="IPR001283">
    <property type="entry name" value="CRISP-related"/>
</dbReference>
<protein>
    <recommendedName>
        <fullName evidence="2">SCP domain-containing protein</fullName>
    </recommendedName>
</protein>
<sequence>MQYFTLFCISLLICIYEISASTLNKEKFCQEVVDQHNAYRMGNCASPLKRNTTLDAIAQKWSDELASTGKFVHSNTTEYGENSYKKTPFNFDKENGTIPVNAWCSESSNYTVSKPQLALHFTQVVWKNTTMIGVGVTVTKDNGIIVLYIYELFFIIKMDKLTDSQREKIQLLQKKVDRYQVEPRLCAHLTSEQCTMLAELQIIYDKLSKLTLTNDSAIFSIGCKAVKNKMNQFDATLYANMEPEQLYSAYLTKYKEAKNDPNEINRLHKLETILPEDNNNNVPNTSELISKT</sequence>
<feature type="domain" description="SCP" evidence="2">
    <location>
        <begin position="27"/>
        <end position="151"/>
    </location>
</feature>
<dbReference type="SMART" id="SM00198">
    <property type="entry name" value="SCP"/>
    <property type="match status" value="1"/>
</dbReference>